<feature type="region of interest" description="Disordered" evidence="1">
    <location>
        <begin position="242"/>
        <end position="268"/>
    </location>
</feature>
<evidence type="ECO:0000313" key="3">
    <source>
        <dbReference type="Proteomes" id="UP000271889"/>
    </source>
</evidence>
<evidence type="ECO:0000313" key="2">
    <source>
        <dbReference type="EMBL" id="VDK71215.1"/>
    </source>
</evidence>
<feature type="non-terminal residue" evidence="2">
    <location>
        <position position="388"/>
    </location>
</feature>
<evidence type="ECO:0000256" key="1">
    <source>
        <dbReference type="SAM" id="MobiDB-lite"/>
    </source>
</evidence>
<sequence length="388" mass="41773">SLHEFKTPPESSSAANSPVLPAKTVKNVEFAKSSTEVPVSAPSAALPENGERETPQKAGPVQDVTPATIPPQKPPEEVKVTQIEQASTKMHLVIPSHIQEVAEEQKNKIEPYLSTVIRPVTPSGLLPTPTVIPKDTVSTPKQQTKSPAVLPSAVLVTEKEGKQKKTLEAIPSTVGTVEQEQSKITKLPQLQAIPAIPSTSVSEEENEPHKVEFDALKEARNVVTATTRQIVKKEKVTNLPMRTVSPTIPLPSRAEEEKPKETKVPVSPAVSVVTPLKEPAPVFAIPVSPTIPLPGKAEEKKPKETKVPVSPAAPPLKEPTKVSAIKSVALPGSAEEEVKPKKVELLSTPFVLVAEKKHTKPDSEQGADSTFRYTIRSEGSQESEEEEK</sequence>
<dbReference type="AlphaFoldDB" id="A0A3P6STU4"/>
<keyword evidence="3" id="KW-1185">Reference proteome</keyword>
<feature type="compositionally biased region" description="Basic and acidic residues" evidence="1">
    <location>
        <begin position="296"/>
        <end position="306"/>
    </location>
</feature>
<dbReference type="EMBL" id="UYRV01022280">
    <property type="protein sequence ID" value="VDK71215.1"/>
    <property type="molecule type" value="Genomic_DNA"/>
</dbReference>
<proteinExistence type="predicted"/>
<reference evidence="2 3" key="1">
    <citation type="submission" date="2018-11" db="EMBL/GenBank/DDBJ databases">
        <authorList>
            <consortium name="Pathogen Informatics"/>
        </authorList>
    </citation>
    <scope>NUCLEOTIDE SEQUENCE [LARGE SCALE GENOMIC DNA]</scope>
</reference>
<name>A0A3P6STU4_CYLGO</name>
<protein>
    <submittedName>
        <fullName evidence="2">Uncharacterized protein</fullName>
    </submittedName>
</protein>
<feature type="non-terminal residue" evidence="2">
    <location>
        <position position="1"/>
    </location>
</feature>
<feature type="compositionally biased region" description="Basic and acidic residues" evidence="1">
    <location>
        <begin position="253"/>
        <end position="263"/>
    </location>
</feature>
<feature type="compositionally biased region" description="Polar residues" evidence="1">
    <location>
        <begin position="136"/>
        <end position="146"/>
    </location>
</feature>
<feature type="region of interest" description="Disordered" evidence="1">
    <location>
        <begin position="1"/>
        <end position="76"/>
    </location>
</feature>
<accession>A0A3P6STU4</accession>
<feature type="region of interest" description="Disordered" evidence="1">
    <location>
        <begin position="285"/>
        <end position="321"/>
    </location>
</feature>
<gene>
    <name evidence="2" type="ORF">CGOC_LOCUS6710</name>
</gene>
<feature type="region of interest" description="Disordered" evidence="1">
    <location>
        <begin position="119"/>
        <end position="148"/>
    </location>
</feature>
<dbReference type="Proteomes" id="UP000271889">
    <property type="component" value="Unassembled WGS sequence"/>
</dbReference>
<organism evidence="2 3">
    <name type="scientific">Cylicostephanus goldi</name>
    <name type="common">Nematode worm</name>
    <dbReference type="NCBI Taxonomy" id="71465"/>
    <lineage>
        <taxon>Eukaryota</taxon>
        <taxon>Metazoa</taxon>
        <taxon>Ecdysozoa</taxon>
        <taxon>Nematoda</taxon>
        <taxon>Chromadorea</taxon>
        <taxon>Rhabditida</taxon>
        <taxon>Rhabditina</taxon>
        <taxon>Rhabditomorpha</taxon>
        <taxon>Strongyloidea</taxon>
        <taxon>Strongylidae</taxon>
        <taxon>Cylicostephanus</taxon>
    </lineage>
</organism>
<feature type="region of interest" description="Disordered" evidence="1">
    <location>
        <begin position="355"/>
        <end position="388"/>
    </location>
</feature>